<reference evidence="1 2" key="1">
    <citation type="submission" date="2019-10" db="EMBL/GenBank/DDBJ databases">
        <title>Complete genome sequence of Variovorax paradoxus 5C-2.</title>
        <authorList>
            <person name="Gogoleva N.E."/>
            <person name="Balkin A.S."/>
        </authorList>
    </citation>
    <scope>NUCLEOTIDE SEQUENCE [LARGE SCALE GENOMIC DNA]</scope>
    <source>
        <strain evidence="1 2">5C-2</strain>
    </source>
</reference>
<sequence length="417" mass="48155">MRATTSFLSEQDLDELATELKEWPNTARSNDAFELGVTPFVTFYFLYDTKRYVETSLLMVDIHEEFERLVGKPYKTATHPDSERPYPYGSKRIPDLREYAKNADADGHFAFSFNDETNHKSSPATSNNSWRIPAYQNDRESRRDRTYSSIQLYYRWSWWKDNKVAWRAFVLQTIQKLQPEQVYSGFAMANPLEFGTRSEVAVWERALTSRFYGLDIDSPYGMHRELLWGVRPPTWAFLLSDVWREQLSLTREAVKAALTHPRITITELDAGLWIELGSEPELYPVESGVPELPSLLNKLLRPIRHDAMGLLDFGEWDGDPNERFTNADAVRWMRRFDEDSDWPSSEQRLRAPIDSVSQSLTSISGGQPCPQAGWWLTPAKAGSRSYFKVGEVMPIIRGSSYGSTFWQWDIDQSGPKL</sequence>
<evidence type="ECO:0000313" key="1">
    <source>
        <dbReference type="EMBL" id="QFZ82804.1"/>
    </source>
</evidence>
<organism evidence="1 2">
    <name type="scientific">Variovorax paradoxus</name>
    <dbReference type="NCBI Taxonomy" id="34073"/>
    <lineage>
        <taxon>Bacteria</taxon>
        <taxon>Pseudomonadati</taxon>
        <taxon>Pseudomonadota</taxon>
        <taxon>Betaproteobacteria</taxon>
        <taxon>Burkholderiales</taxon>
        <taxon>Comamonadaceae</taxon>
        <taxon>Variovorax</taxon>
    </lineage>
</organism>
<dbReference type="RefSeq" id="WP_153281616.1">
    <property type="nucleotide sequence ID" value="NZ_CP045644.1"/>
</dbReference>
<name>A0A5Q0M2K2_VARPD</name>
<dbReference type="EMBL" id="CP045644">
    <property type="protein sequence ID" value="QFZ82804.1"/>
    <property type="molecule type" value="Genomic_DNA"/>
</dbReference>
<accession>A0A5Q0M2K2</accession>
<gene>
    <name evidence="1" type="ORF">GFK26_08540</name>
</gene>
<dbReference type="InterPro" id="IPR021815">
    <property type="entry name" value="TsiV"/>
</dbReference>
<evidence type="ECO:0000313" key="2">
    <source>
        <dbReference type="Proteomes" id="UP000326780"/>
    </source>
</evidence>
<dbReference type="Pfam" id="PF11876">
    <property type="entry name" value="TsiV"/>
    <property type="match status" value="1"/>
</dbReference>
<protein>
    <submittedName>
        <fullName evidence="1">DUF3396 domain-containing protein</fullName>
    </submittedName>
</protein>
<dbReference type="Proteomes" id="UP000326780">
    <property type="component" value="Chromosome"/>
</dbReference>
<dbReference type="AlphaFoldDB" id="A0A5Q0M2K2"/>
<proteinExistence type="predicted"/>